<dbReference type="AlphaFoldDB" id="A0A1F6CUM5"/>
<accession>A0A1F6CUM5</accession>
<dbReference type="InterPro" id="IPR003010">
    <property type="entry name" value="C-N_Hydrolase"/>
</dbReference>
<dbReference type="SUPFAM" id="SSF56317">
    <property type="entry name" value="Carbon-nitrogen hydrolase"/>
    <property type="match status" value="1"/>
</dbReference>
<comment type="pathway">
    <text evidence="1">Cofactor biosynthesis; NAD(+) biosynthesis; NAD(+) from deamido-NAD(+) (L-Gln route): step 1/1.</text>
</comment>
<dbReference type="CDD" id="cd07570">
    <property type="entry name" value="GAT_Gln-NAD-synth"/>
    <property type="match status" value="1"/>
</dbReference>
<gene>
    <name evidence="10" type="ORF">A3F84_14145</name>
</gene>
<dbReference type="UniPathway" id="UPA00253">
    <property type="reaction ID" value="UER00334"/>
</dbReference>
<dbReference type="Pfam" id="PF02540">
    <property type="entry name" value="NAD_synthase"/>
    <property type="match status" value="1"/>
</dbReference>
<evidence type="ECO:0000313" key="11">
    <source>
        <dbReference type="Proteomes" id="UP000178606"/>
    </source>
</evidence>
<dbReference type="CDD" id="cd00553">
    <property type="entry name" value="NAD_synthase"/>
    <property type="match status" value="1"/>
</dbReference>
<reference evidence="10 11" key="1">
    <citation type="journal article" date="2016" name="Nat. Commun.">
        <title>Thousands of microbial genomes shed light on interconnected biogeochemical processes in an aquifer system.</title>
        <authorList>
            <person name="Anantharaman K."/>
            <person name="Brown C.T."/>
            <person name="Hug L.A."/>
            <person name="Sharon I."/>
            <person name="Castelle C.J."/>
            <person name="Probst A.J."/>
            <person name="Thomas B.C."/>
            <person name="Singh A."/>
            <person name="Wilkins M.J."/>
            <person name="Karaoz U."/>
            <person name="Brodie E.L."/>
            <person name="Williams K.H."/>
            <person name="Hubbard S.S."/>
            <person name="Banfield J.F."/>
        </authorList>
    </citation>
    <scope>NUCLEOTIDE SEQUENCE [LARGE SCALE GENOMIC DNA]</scope>
    <source>
        <strain evidence="11">RIFCSPLOWO2_12_FULL_64_10</strain>
    </source>
</reference>
<dbReference type="InterPro" id="IPR014729">
    <property type="entry name" value="Rossmann-like_a/b/a_fold"/>
</dbReference>
<dbReference type="InterPro" id="IPR022310">
    <property type="entry name" value="NAD/GMP_synthase"/>
</dbReference>
<evidence type="ECO:0000256" key="1">
    <source>
        <dbReference type="ARBA" id="ARBA00005188"/>
    </source>
</evidence>
<dbReference type="GO" id="GO:0004359">
    <property type="term" value="F:glutaminase activity"/>
    <property type="evidence" value="ECO:0007669"/>
    <property type="project" value="InterPro"/>
</dbReference>
<keyword evidence="4 8" id="KW-0436">Ligase</keyword>
<name>A0A1F6CUM5_HANXR</name>
<dbReference type="EMBL" id="MFKF01000132">
    <property type="protein sequence ID" value="OGG52817.1"/>
    <property type="molecule type" value="Genomic_DNA"/>
</dbReference>
<sequence length="438" mass="47572">MRPFRIALAQINTTVGDLDGNARKILDAIAGACDLGADLVALPELAVTGYPPEDLLFKPRFVDASVQALRRIASETKGIVAVVGFADRGDDIYNAAGVLTDGQVADVYHKRFLPNYGVLDEDRYFRAGATAPVFRLGGMSLGVNICEDIWYPDGPARDQALLGDADVIVNISSSPYYAGKGAIRAAMLATRAMDCGAAVAYCNLVGGQDEIVFDGGSLIFDQNGTLIARGRQFEEDLVLADLDLDAIFRHRLHEPRRRKEKSAAEQARSIRFVDLPPCGEESHRRAPLPTRDAAPLDPLSEIYAALVTGVRDYVRKNRFEKVVVGVSGGIDSAMVTTIAVDALGKVNVVGVTMPSQYSSEATRSDAYRLAENLGIPMLTIPIGETFDAYRQLLSREFQGRPEDVTEENLQARIRGNLLMALSNKFGWLVLTTGDKSEM</sequence>
<dbReference type="Pfam" id="PF00795">
    <property type="entry name" value="CN_hydrolase"/>
    <property type="match status" value="1"/>
</dbReference>
<dbReference type="PROSITE" id="PS50263">
    <property type="entry name" value="CN_HYDROLASE"/>
    <property type="match status" value="1"/>
</dbReference>
<dbReference type="PIRSF" id="PIRSF006630">
    <property type="entry name" value="NADS_GAT"/>
    <property type="match status" value="1"/>
</dbReference>
<dbReference type="InterPro" id="IPR036526">
    <property type="entry name" value="C-N_Hydrolase_sf"/>
</dbReference>
<evidence type="ECO:0000259" key="9">
    <source>
        <dbReference type="PROSITE" id="PS50263"/>
    </source>
</evidence>
<dbReference type="GO" id="GO:0005524">
    <property type="term" value="F:ATP binding"/>
    <property type="evidence" value="ECO:0007669"/>
    <property type="project" value="UniProtKB-KW"/>
</dbReference>
<dbReference type="Gene3D" id="3.60.110.10">
    <property type="entry name" value="Carbon-nitrogen hydrolase"/>
    <property type="match status" value="1"/>
</dbReference>
<dbReference type="NCBIfam" id="TIGR00552">
    <property type="entry name" value="nadE"/>
    <property type="match status" value="1"/>
</dbReference>
<comment type="similarity">
    <text evidence="8">Belongs to the NAD synthetase family.</text>
</comment>
<organism evidence="10 11">
    <name type="scientific">Handelsmanbacteria sp. (strain RIFCSPLOWO2_12_FULL_64_10)</name>
    <dbReference type="NCBI Taxonomy" id="1817868"/>
    <lineage>
        <taxon>Bacteria</taxon>
        <taxon>Candidatus Handelsmaniibacteriota</taxon>
    </lineage>
</organism>
<dbReference type="PANTHER" id="PTHR23090:SF9">
    <property type="entry name" value="GLUTAMINE-DEPENDENT NAD(+) SYNTHETASE"/>
    <property type="match status" value="1"/>
</dbReference>
<keyword evidence="6 8" id="KW-0067">ATP-binding</keyword>
<evidence type="ECO:0000256" key="3">
    <source>
        <dbReference type="ARBA" id="ARBA00012743"/>
    </source>
</evidence>
<dbReference type="EC" id="6.3.5.1" evidence="3"/>
<dbReference type="SUPFAM" id="SSF52402">
    <property type="entry name" value="Adenine nucleotide alpha hydrolases-like"/>
    <property type="match status" value="1"/>
</dbReference>
<dbReference type="Gene3D" id="3.40.50.620">
    <property type="entry name" value="HUPs"/>
    <property type="match status" value="1"/>
</dbReference>
<evidence type="ECO:0000256" key="4">
    <source>
        <dbReference type="ARBA" id="ARBA00022598"/>
    </source>
</evidence>
<feature type="domain" description="CN hydrolase" evidence="9">
    <location>
        <begin position="4"/>
        <end position="244"/>
    </location>
</feature>
<keyword evidence="7 8" id="KW-0520">NAD</keyword>
<comment type="similarity">
    <text evidence="2">In the C-terminal section; belongs to the NAD synthetase family.</text>
</comment>
<evidence type="ECO:0000256" key="7">
    <source>
        <dbReference type="ARBA" id="ARBA00023027"/>
    </source>
</evidence>
<proteinExistence type="inferred from homology"/>
<dbReference type="GO" id="GO:0005737">
    <property type="term" value="C:cytoplasm"/>
    <property type="evidence" value="ECO:0007669"/>
    <property type="project" value="InterPro"/>
</dbReference>
<comment type="caution">
    <text evidence="10">The sequence shown here is derived from an EMBL/GenBank/DDBJ whole genome shotgun (WGS) entry which is preliminary data.</text>
</comment>
<feature type="non-terminal residue" evidence="10">
    <location>
        <position position="438"/>
    </location>
</feature>
<dbReference type="GO" id="GO:0009435">
    <property type="term" value="P:NAD+ biosynthetic process"/>
    <property type="evidence" value="ECO:0007669"/>
    <property type="project" value="UniProtKB-UniPathway"/>
</dbReference>
<dbReference type="Proteomes" id="UP000178606">
    <property type="component" value="Unassembled WGS sequence"/>
</dbReference>
<evidence type="ECO:0000256" key="6">
    <source>
        <dbReference type="ARBA" id="ARBA00022840"/>
    </source>
</evidence>
<dbReference type="GO" id="GO:0003952">
    <property type="term" value="F:NAD+ synthase (glutamine-hydrolyzing) activity"/>
    <property type="evidence" value="ECO:0007669"/>
    <property type="project" value="UniProtKB-EC"/>
</dbReference>
<evidence type="ECO:0000256" key="2">
    <source>
        <dbReference type="ARBA" id="ARBA00007145"/>
    </source>
</evidence>
<evidence type="ECO:0000256" key="8">
    <source>
        <dbReference type="RuleBase" id="RU003811"/>
    </source>
</evidence>
<keyword evidence="5 8" id="KW-0547">Nucleotide-binding</keyword>
<dbReference type="PANTHER" id="PTHR23090">
    <property type="entry name" value="NH 3 /GLUTAMINE-DEPENDENT NAD + SYNTHETASE"/>
    <property type="match status" value="1"/>
</dbReference>
<dbReference type="InterPro" id="IPR014445">
    <property type="entry name" value="Gln-dep_NAD_synthase"/>
</dbReference>
<dbReference type="InterPro" id="IPR003694">
    <property type="entry name" value="NAD_synthase"/>
</dbReference>
<evidence type="ECO:0000256" key="5">
    <source>
        <dbReference type="ARBA" id="ARBA00022741"/>
    </source>
</evidence>
<protein>
    <recommendedName>
        <fullName evidence="3">NAD(+) synthase (glutamine-hydrolyzing)</fullName>
        <ecNumber evidence="3">6.3.5.1</ecNumber>
    </recommendedName>
</protein>
<evidence type="ECO:0000313" key="10">
    <source>
        <dbReference type="EMBL" id="OGG52817.1"/>
    </source>
</evidence>